<evidence type="ECO:0000256" key="2">
    <source>
        <dbReference type="SAM" id="SignalP"/>
    </source>
</evidence>
<evidence type="ECO:0000256" key="1">
    <source>
        <dbReference type="SAM" id="MobiDB-lite"/>
    </source>
</evidence>
<dbReference type="PANTHER" id="PTHR45725">
    <property type="entry name" value="FORMIN HOMOLOGY 2 FAMILY MEMBER"/>
    <property type="match status" value="1"/>
</dbReference>
<feature type="compositionally biased region" description="Low complexity" evidence="1">
    <location>
        <begin position="460"/>
        <end position="470"/>
    </location>
</feature>
<feature type="chain" id="PRO_5040500986" evidence="2">
    <location>
        <begin position="32"/>
        <end position="1079"/>
    </location>
</feature>
<feature type="signal peptide" evidence="2">
    <location>
        <begin position="1"/>
        <end position="31"/>
    </location>
</feature>
<dbReference type="Proteomes" id="UP001153069">
    <property type="component" value="Unassembled WGS sequence"/>
</dbReference>
<name>A0A9N8DQK1_9STRA</name>
<feature type="compositionally biased region" description="Polar residues" evidence="1">
    <location>
        <begin position="42"/>
        <end position="56"/>
    </location>
</feature>
<dbReference type="EMBL" id="CAICTM010000299">
    <property type="protein sequence ID" value="CAB9507302.1"/>
    <property type="molecule type" value="Genomic_DNA"/>
</dbReference>
<feature type="compositionally biased region" description="Low complexity" evidence="1">
    <location>
        <begin position="568"/>
        <end position="583"/>
    </location>
</feature>
<reference evidence="3" key="1">
    <citation type="submission" date="2020-06" db="EMBL/GenBank/DDBJ databases">
        <authorList>
            <consortium name="Plant Systems Biology data submission"/>
        </authorList>
    </citation>
    <scope>NUCLEOTIDE SEQUENCE</scope>
    <source>
        <strain evidence="3">D6</strain>
    </source>
</reference>
<feature type="compositionally biased region" description="Pro residues" evidence="1">
    <location>
        <begin position="554"/>
        <end position="567"/>
    </location>
</feature>
<dbReference type="InterPro" id="IPR051425">
    <property type="entry name" value="Formin_Homology"/>
</dbReference>
<feature type="region of interest" description="Disordered" evidence="1">
    <location>
        <begin position="716"/>
        <end position="747"/>
    </location>
</feature>
<keyword evidence="2" id="KW-0732">Signal</keyword>
<dbReference type="PRINTS" id="PR01217">
    <property type="entry name" value="PRICHEXTENSN"/>
</dbReference>
<keyword evidence="4" id="KW-1185">Reference proteome</keyword>
<organism evidence="3 4">
    <name type="scientific">Seminavis robusta</name>
    <dbReference type="NCBI Taxonomy" id="568900"/>
    <lineage>
        <taxon>Eukaryota</taxon>
        <taxon>Sar</taxon>
        <taxon>Stramenopiles</taxon>
        <taxon>Ochrophyta</taxon>
        <taxon>Bacillariophyta</taxon>
        <taxon>Bacillariophyceae</taxon>
        <taxon>Bacillariophycidae</taxon>
        <taxon>Naviculales</taxon>
        <taxon>Naviculaceae</taxon>
        <taxon>Seminavis</taxon>
    </lineage>
</organism>
<feature type="compositionally biased region" description="Low complexity" evidence="1">
    <location>
        <begin position="726"/>
        <end position="735"/>
    </location>
</feature>
<feature type="compositionally biased region" description="Pro residues" evidence="1">
    <location>
        <begin position="532"/>
        <end position="547"/>
    </location>
</feature>
<sequence length="1079" mass="116827">MGIQVGTSANSCLSLLVALLLLFVVVPEVASTSLIRKMTTDNTGSLMPTKHTTNARQRLRTHKKGAMVDGHRRWRKHLQRARQGQQQRELRSRAGHKTSQQMVSIFREEEKPNGGDNARERGEGVENDAKGESEIARNKDKGGKDKNKQEPNSEDQAALVELLNSNPVNAFMVTPKEAEALPSSAYFLTRDQVTELLNSSPELARQKTSDNPLVAVVPLGATGVAAAFTGTLIGAGGLAAILCITGAICQQTQEVSVETSGMMTFNDLARTPTEEEEAGIVVEMAKFYQQFIAQAVGAVAPQSLTFGDEQLETTPTQFLRFEIVDYDFSATTTVRKTATGEDITCVSQSDFVGQSDFTVFTRRQRRSLQTTGNDKMVDTQLVDLAIQQADLEIFRTMYAPNAEPDDSIYRSLTADSVTFETTTTPAPTSSDPAATPVPTTNAPTTPPPTTSPTPAPTPSPTTNTPTTSIPSPDPTPEPTTSPTTNAPTSPPPTPSPTPAPTPTPTTNAPTTPPPTTLPTPAPTPSPTTNAPTSPPPTPSPTPAPTPSPTTNVPTTPPPTTLPTPAPNSSPTTNTPTSTPSALPENTRRTVGARLEYGFFVGTLIREPSLEEYSGLIEVTEDFYDRVLRSAFPDIYDFDSAALSNVMDEYDETETMPVIVDFDLVATFDASDDDTPSEETILLVMNAANYQNYVRNFVWQAEPEGTIFRRTLATSFSGEDGTPVSEAPSATPTAGPSTPPTAGPTLPDVTTLTVGARLGYGFFPRQTIREPTSDEYSGLFEATEGYYDRFLRSVFRDNYRPGTASLEDIEEMFDESEILPVVVDFDLIVTFLDNEDTPSAEDILDQMREVDYDTYIETYLWTAPVGKDIFGQTQTVEFAERGGEVQPPTSAAPTSAAPSIMPSAPIRTLVTTKRTVGRQLGLEFFPGTSGRRPTFEEFSGLFEATREFYDSILLLTYPDIYASGSIEMLNIEEEFYSTPVLKVTVDFDLTATFSANDATAPSSQQIAEVVMAGNYQDYIEEYVWSAEPKGTSLFYSTNQASLRERVVPSNAPSTVPSAMPLMSFPSTSYITALVTRKPSG</sequence>
<dbReference type="PANTHER" id="PTHR45725:SF10">
    <property type="entry name" value="FH2 DOMAIN-CONTAINING PROTEIN"/>
    <property type="match status" value="1"/>
</dbReference>
<feature type="compositionally biased region" description="Pro residues" evidence="1">
    <location>
        <begin position="444"/>
        <end position="459"/>
    </location>
</feature>
<gene>
    <name evidence="3" type="ORF">SEMRO_300_G111790.1</name>
</gene>
<feature type="region of interest" description="Disordered" evidence="1">
    <location>
        <begin position="42"/>
        <end position="154"/>
    </location>
</feature>
<feature type="region of interest" description="Disordered" evidence="1">
    <location>
        <begin position="420"/>
        <end position="588"/>
    </location>
</feature>
<protein>
    <submittedName>
        <fullName evidence="3">Rhs element vgr protein</fullName>
    </submittedName>
</protein>
<feature type="compositionally biased region" description="Basic and acidic residues" evidence="1">
    <location>
        <begin position="106"/>
        <end position="151"/>
    </location>
</feature>
<evidence type="ECO:0000313" key="4">
    <source>
        <dbReference type="Proteomes" id="UP001153069"/>
    </source>
</evidence>
<comment type="caution">
    <text evidence="3">The sequence shown here is derived from an EMBL/GenBank/DDBJ whole genome shotgun (WGS) entry which is preliminary data.</text>
</comment>
<accession>A0A9N8DQK1</accession>
<proteinExistence type="predicted"/>
<evidence type="ECO:0000313" key="3">
    <source>
        <dbReference type="EMBL" id="CAB9507302.1"/>
    </source>
</evidence>
<feature type="compositionally biased region" description="Pro residues" evidence="1">
    <location>
        <begin position="488"/>
        <end position="503"/>
    </location>
</feature>
<dbReference type="AlphaFoldDB" id="A0A9N8DQK1"/>
<feature type="compositionally biased region" description="Low complexity" evidence="1">
    <location>
        <begin position="421"/>
        <end position="443"/>
    </location>
</feature>
<feature type="compositionally biased region" description="Pro residues" evidence="1">
    <location>
        <begin position="510"/>
        <end position="525"/>
    </location>
</feature>